<keyword evidence="5" id="KW-0560">Oxidoreductase</keyword>
<feature type="domain" description="Gamma-butyrobetaine hydroxylase-like N-terminal" evidence="8">
    <location>
        <begin position="103"/>
        <end position="167"/>
    </location>
</feature>
<organism evidence="9 10">
    <name type="scientific">Orbilia brochopaga</name>
    <dbReference type="NCBI Taxonomy" id="3140254"/>
    <lineage>
        <taxon>Eukaryota</taxon>
        <taxon>Fungi</taxon>
        <taxon>Dikarya</taxon>
        <taxon>Ascomycota</taxon>
        <taxon>Pezizomycotina</taxon>
        <taxon>Orbiliomycetes</taxon>
        <taxon>Orbiliales</taxon>
        <taxon>Orbiliaceae</taxon>
        <taxon>Orbilia</taxon>
    </lineage>
</organism>
<keyword evidence="4" id="KW-0223">Dioxygenase</keyword>
<evidence type="ECO:0008006" key="11">
    <source>
        <dbReference type="Google" id="ProtNLM"/>
    </source>
</evidence>
<evidence type="ECO:0000313" key="10">
    <source>
        <dbReference type="Proteomes" id="UP001375240"/>
    </source>
</evidence>
<protein>
    <recommendedName>
        <fullName evidence="11">Gamma-butyrobetaine dioxygenase</fullName>
    </recommendedName>
</protein>
<proteinExistence type="inferred from homology"/>
<keyword evidence="10" id="KW-1185">Reference proteome</keyword>
<dbReference type="InterPro" id="IPR038492">
    <property type="entry name" value="GBBH-like_N_sf"/>
</dbReference>
<dbReference type="Pfam" id="PF06155">
    <property type="entry name" value="GBBH-like_N"/>
    <property type="match status" value="1"/>
</dbReference>
<dbReference type="Gene3D" id="3.30.2020.30">
    <property type="match status" value="1"/>
</dbReference>
<dbReference type="GO" id="GO:0045329">
    <property type="term" value="P:carnitine biosynthetic process"/>
    <property type="evidence" value="ECO:0007669"/>
    <property type="project" value="TreeGrafter"/>
</dbReference>
<reference evidence="9 10" key="1">
    <citation type="submission" date="2019-10" db="EMBL/GenBank/DDBJ databases">
        <authorList>
            <person name="Palmer J.M."/>
        </authorList>
    </citation>
    <scope>NUCLEOTIDE SEQUENCE [LARGE SCALE GENOMIC DNA]</scope>
    <source>
        <strain evidence="9 10">TWF696</strain>
    </source>
</reference>
<evidence type="ECO:0000259" key="8">
    <source>
        <dbReference type="Pfam" id="PF06155"/>
    </source>
</evidence>
<evidence type="ECO:0000313" key="9">
    <source>
        <dbReference type="EMBL" id="KAK6336351.1"/>
    </source>
</evidence>
<dbReference type="PANTHER" id="PTHR10696:SF25">
    <property type="entry name" value="OXIDOREDUCTASE AIM17-RELATED"/>
    <property type="match status" value="1"/>
</dbReference>
<dbReference type="Pfam" id="PF02668">
    <property type="entry name" value="TauD"/>
    <property type="match status" value="1"/>
</dbReference>
<dbReference type="InterPro" id="IPR010376">
    <property type="entry name" value="GBBH-like_N"/>
</dbReference>
<keyword evidence="6" id="KW-0408">Iron</keyword>
<evidence type="ECO:0000256" key="6">
    <source>
        <dbReference type="ARBA" id="ARBA00023004"/>
    </source>
</evidence>
<comment type="cofactor">
    <cofactor evidence="1">
        <name>Fe(2+)</name>
        <dbReference type="ChEBI" id="CHEBI:29033"/>
    </cofactor>
</comment>
<evidence type="ECO:0000256" key="3">
    <source>
        <dbReference type="ARBA" id="ARBA00022723"/>
    </source>
</evidence>
<evidence type="ECO:0000256" key="4">
    <source>
        <dbReference type="ARBA" id="ARBA00022964"/>
    </source>
</evidence>
<evidence type="ECO:0000256" key="5">
    <source>
        <dbReference type="ARBA" id="ARBA00023002"/>
    </source>
</evidence>
<evidence type="ECO:0000256" key="2">
    <source>
        <dbReference type="ARBA" id="ARBA00008654"/>
    </source>
</evidence>
<comment type="caution">
    <text evidence="9">The sequence shown here is derived from an EMBL/GenBank/DDBJ whole genome shotgun (WGS) entry which is preliminary data.</text>
</comment>
<evidence type="ECO:0000256" key="1">
    <source>
        <dbReference type="ARBA" id="ARBA00001954"/>
    </source>
</evidence>
<keyword evidence="3" id="KW-0479">Metal-binding</keyword>
<accession>A0AAV9U9N1</accession>
<feature type="domain" description="TauD/TfdA-like" evidence="7">
    <location>
        <begin position="227"/>
        <end position="478"/>
    </location>
</feature>
<dbReference type="GO" id="GO:0016706">
    <property type="term" value="F:2-oxoglutarate-dependent dioxygenase activity"/>
    <property type="evidence" value="ECO:0007669"/>
    <property type="project" value="UniProtKB-ARBA"/>
</dbReference>
<dbReference type="Proteomes" id="UP001375240">
    <property type="component" value="Unassembled WGS sequence"/>
</dbReference>
<dbReference type="GO" id="GO:0005739">
    <property type="term" value="C:mitochondrion"/>
    <property type="evidence" value="ECO:0007669"/>
    <property type="project" value="TreeGrafter"/>
</dbReference>
<dbReference type="AlphaFoldDB" id="A0AAV9U9N1"/>
<dbReference type="CDD" id="cd00250">
    <property type="entry name" value="CAS_like"/>
    <property type="match status" value="1"/>
</dbReference>
<dbReference type="InterPro" id="IPR050411">
    <property type="entry name" value="AlphaKG_dependent_hydroxylases"/>
</dbReference>
<dbReference type="PANTHER" id="PTHR10696">
    <property type="entry name" value="GAMMA-BUTYROBETAINE HYDROXYLASE-RELATED"/>
    <property type="match status" value="1"/>
</dbReference>
<gene>
    <name evidence="9" type="ORF">TWF696_001912</name>
</gene>
<name>A0AAV9U9N1_9PEZI</name>
<dbReference type="Gene3D" id="3.60.130.10">
    <property type="entry name" value="Clavaminate synthase-like"/>
    <property type="match status" value="1"/>
</dbReference>
<comment type="similarity">
    <text evidence="2">Belongs to the gamma-BBH/TMLD family.</text>
</comment>
<sequence length="521" mass="58257">MASKFRSAVRCHGRTLSNLTASVTAASKRGLSSRTPSQPQARLGVLPRPTHAAIKSAVSNRHFSTPAAQPIGAAQDAYHSGNRLDIPAFQFKDILPGGELPQSKNIKVNIDGQTAAFDNVFLRDSCSCSTCIDPSTQQKLFSTSDIPLDIYPRRAKISEGKLKIEWSHPLPKCAVPEANVKGHHWSYYDADFLRNATSASRSVRATMSDWKRVLWDRKTMQKAVLWIDYEEYMNDDVALATALKHLSLYGLIFIRGVPDGREKDQVPGLAERIGNLKNTFYGQTWSVKSVPQSKNIAYTSLDLGPHMDLLYFESPPGIQFLHCIENTVKGGQSYFVDAFLSAFILSQAAPVIFDTLTRFPVNFHYHNDSQHYRFSRPIVVLKEKGQGIKEGSIDHMNWGPPFQAPFTIDYAGNPVSSSSSTWRTFLRGMDHLNKQFESPHNQFELLLGEGDCAVFSNRRVLHARRAFDPNSGNRMLRGGYVDLDAFESACRVLAERNPRADKQAGGEYEYLTGEFGQAQWV</sequence>
<dbReference type="EMBL" id="JAVHNQ010000011">
    <property type="protein sequence ID" value="KAK6336351.1"/>
    <property type="molecule type" value="Genomic_DNA"/>
</dbReference>
<dbReference type="InterPro" id="IPR003819">
    <property type="entry name" value="TauD/TfdA-like"/>
</dbReference>
<dbReference type="SUPFAM" id="SSF51197">
    <property type="entry name" value="Clavaminate synthase-like"/>
    <property type="match status" value="1"/>
</dbReference>
<evidence type="ECO:0000259" key="7">
    <source>
        <dbReference type="Pfam" id="PF02668"/>
    </source>
</evidence>
<dbReference type="GO" id="GO:0046872">
    <property type="term" value="F:metal ion binding"/>
    <property type="evidence" value="ECO:0007669"/>
    <property type="project" value="UniProtKB-KW"/>
</dbReference>
<dbReference type="InterPro" id="IPR042098">
    <property type="entry name" value="TauD-like_sf"/>
</dbReference>